<dbReference type="STRING" id="1169540.A0A0G4GJK3"/>
<dbReference type="Pfam" id="PF00415">
    <property type="entry name" value="RCC1"/>
    <property type="match status" value="2"/>
</dbReference>
<dbReference type="OrthoDB" id="420493at2759"/>
<gene>
    <name evidence="5" type="ORF">Vbra_17967</name>
</gene>
<name>A0A0G4GJK3_VITBC</name>
<feature type="coiled-coil region" evidence="3">
    <location>
        <begin position="276"/>
        <end position="317"/>
    </location>
</feature>
<dbReference type="InterPro" id="IPR000408">
    <property type="entry name" value="Reg_chr_condens"/>
</dbReference>
<evidence type="ECO:0000256" key="2">
    <source>
        <dbReference type="PROSITE-ProRule" id="PRU00235"/>
    </source>
</evidence>
<evidence type="ECO:0000313" key="5">
    <source>
        <dbReference type="EMBL" id="CEM30055.1"/>
    </source>
</evidence>
<dbReference type="VEuPathDB" id="CryptoDB:Vbra_17967"/>
<feature type="region of interest" description="Disordered" evidence="4">
    <location>
        <begin position="498"/>
        <end position="531"/>
    </location>
</feature>
<dbReference type="InterPro" id="IPR051625">
    <property type="entry name" value="Signaling_Regulatory_Domain"/>
</dbReference>
<dbReference type="SUPFAM" id="SSF50985">
    <property type="entry name" value="RCC1/BLIP-II"/>
    <property type="match status" value="1"/>
</dbReference>
<protein>
    <submittedName>
        <fullName evidence="5">Uncharacterized protein</fullName>
    </submittedName>
</protein>
<evidence type="ECO:0000256" key="4">
    <source>
        <dbReference type="SAM" id="MobiDB-lite"/>
    </source>
</evidence>
<dbReference type="InParanoid" id="A0A0G4GJK3"/>
<evidence type="ECO:0000256" key="1">
    <source>
        <dbReference type="ARBA" id="ARBA00022737"/>
    </source>
</evidence>
<feature type="repeat" description="RCC1" evidence="2">
    <location>
        <begin position="102"/>
        <end position="149"/>
    </location>
</feature>
<dbReference type="Proteomes" id="UP000041254">
    <property type="component" value="Unassembled WGS sequence"/>
</dbReference>
<keyword evidence="3" id="KW-0175">Coiled coil</keyword>
<sequence>MIGYKAQRGDVRASYFVNGAAKEAPPPGRLVIAVAIGERHGLLATDEGIVYSWGDNEYGQLGRPAQKREENEQPFPINALLDHQVKVVACGKHHSLALAVDGSVFAWGRNKSGQVGCNDSHDKTEPVKVMSRCKHISAGPHSSAAVTAEGEVYVWGEAAVFLSGGALNPAKPTCVVRASQFVGRMRGVTVCVSTKTIAGTTGDPDHVKYLEEQVESLQKTLSKTKAERRVSDKKETSKAKVRDLEVGNRELDEFLSSIDEFISAERDERAAAAHTNTSIDTELEDIKQQIVSVEQQEKHLSETIDELKAKENDLQGQPLRALQMKLADAMHFQEANQSSRMALMLQRGELETEKMKQQEKKKKAEDAVSKVRLWHRRKQLLWDLSKRAAASATEGGNGSSRMVDLCEAKLSALRETDVSEMTLKGTFTGARETLYSSDHSLNEIVASFKEIADTDQGREAKVLQSLLEEIATLRRQKNDVLRMQLNSVDTQMSSFFDEMQAKPPPAPPQKSGWIGLSPRTCLSPRPKDNSQ</sequence>
<keyword evidence="1" id="KW-0677">Repeat</keyword>
<dbReference type="Gene3D" id="2.130.10.30">
    <property type="entry name" value="Regulator of chromosome condensation 1/beta-lactamase-inhibitor protein II"/>
    <property type="match status" value="1"/>
</dbReference>
<accession>A0A0G4GJK3</accession>
<keyword evidence="6" id="KW-1185">Reference proteome</keyword>
<reference evidence="5 6" key="1">
    <citation type="submission" date="2014-11" db="EMBL/GenBank/DDBJ databases">
        <authorList>
            <person name="Zhu J."/>
            <person name="Qi W."/>
            <person name="Song R."/>
        </authorList>
    </citation>
    <scope>NUCLEOTIDE SEQUENCE [LARGE SCALE GENOMIC DNA]</scope>
</reference>
<dbReference type="AlphaFoldDB" id="A0A0G4GJK3"/>
<dbReference type="PANTHER" id="PTHR22872">
    <property type="entry name" value="BTK-BINDING PROTEIN-RELATED"/>
    <property type="match status" value="1"/>
</dbReference>
<proteinExistence type="predicted"/>
<dbReference type="PROSITE" id="PS00626">
    <property type="entry name" value="RCC1_2"/>
    <property type="match status" value="1"/>
</dbReference>
<evidence type="ECO:0000313" key="6">
    <source>
        <dbReference type="Proteomes" id="UP000041254"/>
    </source>
</evidence>
<dbReference type="PROSITE" id="PS50012">
    <property type="entry name" value="RCC1_3"/>
    <property type="match status" value="2"/>
</dbReference>
<feature type="repeat" description="RCC1" evidence="2">
    <location>
        <begin position="48"/>
        <end position="101"/>
    </location>
</feature>
<evidence type="ECO:0000256" key="3">
    <source>
        <dbReference type="SAM" id="Coils"/>
    </source>
</evidence>
<organism evidence="5 6">
    <name type="scientific">Vitrella brassicaformis (strain CCMP3155)</name>
    <dbReference type="NCBI Taxonomy" id="1169540"/>
    <lineage>
        <taxon>Eukaryota</taxon>
        <taxon>Sar</taxon>
        <taxon>Alveolata</taxon>
        <taxon>Colpodellida</taxon>
        <taxon>Vitrellaceae</taxon>
        <taxon>Vitrella</taxon>
    </lineage>
</organism>
<dbReference type="InterPro" id="IPR009091">
    <property type="entry name" value="RCC1/BLIP-II"/>
</dbReference>
<dbReference type="EMBL" id="CDMY01000688">
    <property type="protein sequence ID" value="CEM30055.1"/>
    <property type="molecule type" value="Genomic_DNA"/>
</dbReference>
<dbReference type="PRINTS" id="PR00633">
    <property type="entry name" value="RCCNDNSATION"/>
</dbReference>